<sequence length="182" mass="19689">MGTTVVVELYTVDVPPENLKEDTCVFVDTFIRCNLQSHAMGGIEDLNRLLTRPWPSSPVVVDGRSPLLVVMPFFGLDGSHLKGPYGRVLLCAVSLDANNGLFPIAFAVVEGASTSASQTSTRREIQEYASVQAKAKSQLKAKRTKSYIRENQASKAPPNPTTQESMTERSDVGGVANVFQAS</sequence>
<evidence type="ECO:0000256" key="1">
    <source>
        <dbReference type="SAM" id="MobiDB-lite"/>
    </source>
</evidence>
<dbReference type="AlphaFoldDB" id="A0A834WBB0"/>
<accession>A0A834WBB0</accession>
<organism evidence="2 3">
    <name type="scientific">Senna tora</name>
    <dbReference type="NCBI Taxonomy" id="362788"/>
    <lineage>
        <taxon>Eukaryota</taxon>
        <taxon>Viridiplantae</taxon>
        <taxon>Streptophyta</taxon>
        <taxon>Embryophyta</taxon>
        <taxon>Tracheophyta</taxon>
        <taxon>Spermatophyta</taxon>
        <taxon>Magnoliopsida</taxon>
        <taxon>eudicotyledons</taxon>
        <taxon>Gunneridae</taxon>
        <taxon>Pentapetalae</taxon>
        <taxon>rosids</taxon>
        <taxon>fabids</taxon>
        <taxon>Fabales</taxon>
        <taxon>Fabaceae</taxon>
        <taxon>Caesalpinioideae</taxon>
        <taxon>Cassia clade</taxon>
        <taxon>Senna</taxon>
    </lineage>
</organism>
<dbReference type="EMBL" id="JAAIUW010000010">
    <property type="protein sequence ID" value="KAF7812796.1"/>
    <property type="molecule type" value="Genomic_DNA"/>
</dbReference>
<gene>
    <name evidence="2" type="ORF">G2W53_033772</name>
</gene>
<proteinExistence type="predicted"/>
<keyword evidence="2" id="KW-0675">Receptor</keyword>
<evidence type="ECO:0000313" key="3">
    <source>
        <dbReference type="Proteomes" id="UP000634136"/>
    </source>
</evidence>
<dbReference type="Gene3D" id="3.30.530.20">
    <property type="match status" value="1"/>
</dbReference>
<reference evidence="2" key="1">
    <citation type="submission" date="2020-09" db="EMBL/GenBank/DDBJ databases">
        <title>Genome-Enabled Discovery of Anthraquinone Biosynthesis in Senna tora.</title>
        <authorList>
            <person name="Kang S.-H."/>
            <person name="Pandey R.P."/>
            <person name="Lee C.-M."/>
            <person name="Sim J.-S."/>
            <person name="Jeong J.-T."/>
            <person name="Choi B.-S."/>
            <person name="Jung M."/>
            <person name="Ginzburg D."/>
            <person name="Zhao K."/>
            <person name="Won S.Y."/>
            <person name="Oh T.-J."/>
            <person name="Yu Y."/>
            <person name="Kim N.-H."/>
            <person name="Lee O.R."/>
            <person name="Lee T.-H."/>
            <person name="Bashyal P."/>
            <person name="Kim T.-S."/>
            <person name="Lee W.-H."/>
            <person name="Kawkins C."/>
            <person name="Kim C.-K."/>
            <person name="Kim J.S."/>
            <person name="Ahn B.O."/>
            <person name="Rhee S.Y."/>
            <person name="Sohng J.K."/>
        </authorList>
    </citation>
    <scope>NUCLEOTIDE SEQUENCE</scope>
    <source>
        <tissue evidence="2">Leaf</tissue>
    </source>
</reference>
<dbReference type="OrthoDB" id="1888602at2759"/>
<comment type="caution">
    <text evidence="2">The sequence shown here is derived from an EMBL/GenBank/DDBJ whole genome shotgun (WGS) entry which is preliminary data.</text>
</comment>
<dbReference type="Proteomes" id="UP000634136">
    <property type="component" value="Unassembled WGS sequence"/>
</dbReference>
<dbReference type="InterPro" id="IPR023393">
    <property type="entry name" value="START-like_dom_sf"/>
</dbReference>
<name>A0A834WBB0_9FABA</name>
<keyword evidence="3" id="KW-1185">Reference proteome</keyword>
<feature type="region of interest" description="Disordered" evidence="1">
    <location>
        <begin position="142"/>
        <end position="182"/>
    </location>
</feature>
<protein>
    <submittedName>
        <fullName evidence="2">Abscisic acid receptor PYL4-like</fullName>
    </submittedName>
</protein>
<evidence type="ECO:0000313" key="2">
    <source>
        <dbReference type="EMBL" id="KAF7812796.1"/>
    </source>
</evidence>